<sequence>MKSLDIFILVFIGFGIYCMLNLKKDYAEYKKTKHYIDLKIYIRNLGVVIASIILFFYELSRLLS</sequence>
<comment type="caution">
    <text evidence="2">The sequence shown here is derived from an EMBL/GenBank/DDBJ whole genome shotgun (WGS) entry which is preliminary data.</text>
</comment>
<protein>
    <submittedName>
        <fullName evidence="2">Uncharacterized protein</fullName>
    </submittedName>
</protein>
<dbReference type="EMBL" id="LVWE01000063">
    <property type="protein sequence ID" value="OAD42119.1"/>
    <property type="molecule type" value="Genomic_DNA"/>
</dbReference>
<dbReference type="AlphaFoldDB" id="A0A176T2H9"/>
<proteinExistence type="predicted"/>
<feature type="transmembrane region" description="Helical" evidence="1">
    <location>
        <begin position="42"/>
        <end position="59"/>
    </location>
</feature>
<dbReference type="RefSeq" id="WP_068452101.1">
    <property type="nucleotide sequence ID" value="NZ_CANKUV010000027.1"/>
</dbReference>
<evidence type="ECO:0000256" key="1">
    <source>
        <dbReference type="SAM" id="Phobius"/>
    </source>
</evidence>
<keyword evidence="1" id="KW-1133">Transmembrane helix</keyword>
<gene>
    <name evidence="2" type="ORF">LPB303_15205</name>
</gene>
<dbReference type="STRING" id="1333662.LPB303_15205"/>
<keyword evidence="3" id="KW-1185">Reference proteome</keyword>
<dbReference type="OrthoDB" id="9884416at2"/>
<reference evidence="2 3" key="1">
    <citation type="submission" date="2016-02" db="EMBL/GenBank/DDBJ databases">
        <title>Draft genome sequence of Polaribacter atrinae KACC17473.</title>
        <authorList>
            <person name="Shin S.-K."/>
            <person name="Yi H."/>
        </authorList>
    </citation>
    <scope>NUCLEOTIDE SEQUENCE [LARGE SCALE GENOMIC DNA]</scope>
    <source>
        <strain evidence="2 3">KACC 17473</strain>
    </source>
</reference>
<evidence type="ECO:0000313" key="3">
    <source>
        <dbReference type="Proteomes" id="UP000076923"/>
    </source>
</evidence>
<keyword evidence="1" id="KW-0812">Transmembrane</keyword>
<name>A0A176T2H9_9FLAO</name>
<keyword evidence="1" id="KW-0472">Membrane</keyword>
<accession>A0A176T2H9</accession>
<organism evidence="2 3">
    <name type="scientific">Polaribacter atrinae</name>
    <dbReference type="NCBI Taxonomy" id="1333662"/>
    <lineage>
        <taxon>Bacteria</taxon>
        <taxon>Pseudomonadati</taxon>
        <taxon>Bacteroidota</taxon>
        <taxon>Flavobacteriia</taxon>
        <taxon>Flavobacteriales</taxon>
        <taxon>Flavobacteriaceae</taxon>
    </lineage>
</organism>
<evidence type="ECO:0000313" key="2">
    <source>
        <dbReference type="EMBL" id="OAD42119.1"/>
    </source>
</evidence>
<dbReference type="Proteomes" id="UP000076923">
    <property type="component" value="Unassembled WGS sequence"/>
</dbReference>
<feature type="transmembrane region" description="Helical" evidence="1">
    <location>
        <begin position="6"/>
        <end position="22"/>
    </location>
</feature>